<dbReference type="EMBL" id="JACHFQ010000001">
    <property type="protein sequence ID" value="MBB5224685.1"/>
    <property type="molecule type" value="Genomic_DNA"/>
</dbReference>
<accession>A0A7W8G6G5</accession>
<dbReference type="Proteomes" id="UP000518887">
    <property type="component" value="Unassembled WGS sequence"/>
</dbReference>
<proteinExistence type="predicted"/>
<keyword evidence="1" id="KW-0732">Signal</keyword>
<dbReference type="SUPFAM" id="SSF51126">
    <property type="entry name" value="Pectin lyase-like"/>
    <property type="match status" value="1"/>
</dbReference>
<dbReference type="GO" id="GO:0009279">
    <property type="term" value="C:cell outer membrane"/>
    <property type="evidence" value="ECO:0007669"/>
    <property type="project" value="TreeGrafter"/>
</dbReference>
<dbReference type="AlphaFoldDB" id="A0A7W8G6G5"/>
<dbReference type="InterPro" id="IPR012334">
    <property type="entry name" value="Pectin_lyas_fold"/>
</dbReference>
<feature type="signal peptide" evidence="1">
    <location>
        <begin position="1"/>
        <end position="28"/>
    </location>
</feature>
<feature type="domain" description="BIG2" evidence="2">
    <location>
        <begin position="537"/>
        <end position="615"/>
    </location>
</feature>
<evidence type="ECO:0000313" key="4">
    <source>
        <dbReference type="Proteomes" id="UP000518887"/>
    </source>
</evidence>
<dbReference type="PROSITE" id="PS51257">
    <property type="entry name" value="PROKAR_LIPOPROTEIN"/>
    <property type="match status" value="1"/>
</dbReference>
<reference evidence="3 4" key="1">
    <citation type="submission" date="2020-08" db="EMBL/GenBank/DDBJ databases">
        <title>Genomic Encyclopedia of Type Strains, Phase IV (KMG-IV): sequencing the most valuable type-strain genomes for metagenomic binning, comparative biology and taxonomic classification.</title>
        <authorList>
            <person name="Goeker M."/>
        </authorList>
    </citation>
    <scope>NUCLEOTIDE SEQUENCE [LARGE SCALE GENOMIC DNA]</scope>
    <source>
        <strain evidence="3 4">DSM 103462</strain>
    </source>
</reference>
<keyword evidence="4" id="KW-1185">Reference proteome</keyword>
<evidence type="ECO:0000313" key="3">
    <source>
        <dbReference type="EMBL" id="MBB5224685.1"/>
    </source>
</evidence>
<dbReference type="GO" id="GO:0052689">
    <property type="term" value="F:carboxylic ester hydrolase activity"/>
    <property type="evidence" value="ECO:0007669"/>
    <property type="project" value="TreeGrafter"/>
</dbReference>
<dbReference type="SUPFAM" id="SSF49373">
    <property type="entry name" value="Invasin/intimin cell-adhesion fragments"/>
    <property type="match status" value="1"/>
</dbReference>
<protein>
    <recommendedName>
        <fullName evidence="2">BIG2 domain-containing protein</fullName>
    </recommendedName>
</protein>
<dbReference type="InterPro" id="IPR003343">
    <property type="entry name" value="Big_2"/>
</dbReference>
<dbReference type="PANTHER" id="PTHR31321:SF57">
    <property type="entry name" value="PECTINESTERASE 53-RELATED"/>
    <property type="match status" value="1"/>
</dbReference>
<evidence type="ECO:0000259" key="2">
    <source>
        <dbReference type="SMART" id="SM00635"/>
    </source>
</evidence>
<dbReference type="Gene3D" id="2.160.20.10">
    <property type="entry name" value="Single-stranded right-handed beta-helix, Pectin lyase-like"/>
    <property type="match status" value="1"/>
</dbReference>
<dbReference type="SMART" id="SM00635">
    <property type="entry name" value="BID_2"/>
    <property type="match status" value="1"/>
</dbReference>
<dbReference type="RefSeq" id="WP_184656293.1">
    <property type="nucleotide sequence ID" value="NZ_JACHFQ010000001.1"/>
</dbReference>
<dbReference type="PANTHER" id="PTHR31321">
    <property type="entry name" value="ACYL-COA THIOESTER HYDROLASE YBHC-RELATED"/>
    <property type="match status" value="1"/>
</dbReference>
<comment type="caution">
    <text evidence="3">The sequence shown here is derived from an EMBL/GenBank/DDBJ whole genome shotgun (WGS) entry which is preliminary data.</text>
</comment>
<dbReference type="InterPro" id="IPR011050">
    <property type="entry name" value="Pectin_lyase_fold/virulence"/>
</dbReference>
<dbReference type="InterPro" id="IPR008964">
    <property type="entry name" value="Invasin/intimin_cell_adhesion"/>
</dbReference>
<organism evidence="3 4">
    <name type="scientific">Treponema ruminis</name>
    <dbReference type="NCBI Taxonomy" id="744515"/>
    <lineage>
        <taxon>Bacteria</taxon>
        <taxon>Pseudomonadati</taxon>
        <taxon>Spirochaetota</taxon>
        <taxon>Spirochaetia</taxon>
        <taxon>Spirochaetales</taxon>
        <taxon>Treponemataceae</taxon>
        <taxon>Treponema</taxon>
    </lineage>
</organism>
<feature type="chain" id="PRO_5030686178" description="BIG2 domain-containing protein" evidence="1">
    <location>
        <begin position="29"/>
        <end position="781"/>
    </location>
</feature>
<dbReference type="Gene3D" id="2.60.40.1080">
    <property type="match status" value="1"/>
</dbReference>
<sequence length="781" mass="81183">MKKNKFLLNAIESGLCAAALLFGAVSCADNDDDDSTPAKKSFGVLADGSDKGRKAVTAPSTQGTITLTVGSGTGTTYPTIAAALSAAASASGDCVITLEKGTYKEDGLSYSGNNNLKISGQTTAEYGLDVVILGQGSDTSSEKGRSTLAIAGKGNIVLENLTIKSSRQETKGTAQAEVIGTDGTGNLAAYNCSFLSGQDTLRTVAKAWFYKCYIEGDVDFTWMEYTNGVVALYEECVLRAIGTRTDKAYFTAPRLGLTSKVGKGLVIYNSTLEAESGLKELYLGRNPWASSNLKDYYEQVAFIGSTLNLPEGVTLNADVWASQANGTSDQKYIGFKTDDYFPAGKYGVVLNSSFVAKEYAGRENILNRLFVVASSKFQKDTDGYWDVKKVISDNGWDVKTDTSKSLLDGEKEVVKTVYDFSTADAGAYVDSTVTIDGFSKHSGSENATGGSGKTITIPVAGKCVVTVKGDYSGWGTIKAGSQGEGVYNINSGSTSKYLECGYVVYDAAATSVVITAATTSYINSISVEYDDTLSFVPVTEISVAAASSTFTVGVANSMKATVTPDTASNLAVKWTSSDTTVGTIDEFSGEVKFLKAGDVTFTATARDGSGVSKSIVCSSEAATWTSAEWYDSKDSSSSTKSGSGTGLGGAAGTNNSVFDTGTAGGVTLGSVKSVTLIDGSVASISTGLKMNSSGKITFSVTKAATVKVLTGYCSDSNKTNDTCGITSSDGGVATADSSNSTTAPTSDAAYIWTLTPGTYTVGRVGAGYAPSIYYVRVDLNN</sequence>
<gene>
    <name evidence="3" type="ORF">HNP76_000025</name>
</gene>
<dbReference type="Pfam" id="PF02368">
    <property type="entry name" value="Big_2"/>
    <property type="match status" value="1"/>
</dbReference>
<evidence type="ECO:0000256" key="1">
    <source>
        <dbReference type="SAM" id="SignalP"/>
    </source>
</evidence>
<name>A0A7W8G6G5_9SPIR</name>